<protein>
    <submittedName>
        <fullName evidence="4">Helix-turn-helix domain-containing protein</fullName>
    </submittedName>
</protein>
<dbReference type="InterPro" id="IPR010982">
    <property type="entry name" value="Lambda_DNA-bd_dom_sf"/>
</dbReference>
<dbReference type="CDD" id="cd00093">
    <property type="entry name" value="HTH_XRE"/>
    <property type="match status" value="1"/>
</dbReference>
<organism evidence="4 5">
    <name type="scientific">Candidatus Eisenbergiella merdigallinarum</name>
    <dbReference type="NCBI Taxonomy" id="2838552"/>
    <lineage>
        <taxon>Bacteria</taxon>
        <taxon>Bacillati</taxon>
        <taxon>Bacillota</taxon>
        <taxon>Clostridia</taxon>
        <taxon>Lachnospirales</taxon>
        <taxon>Lachnospiraceae</taxon>
        <taxon>Eisenbergiella</taxon>
    </lineage>
</organism>
<dbReference type="PANTHER" id="PTHR46558">
    <property type="entry name" value="TRACRIPTIONAL REGULATORY PROTEIN-RELATED-RELATED"/>
    <property type="match status" value="1"/>
</dbReference>
<sequence length="135" mass="14945">MSLNFLTMAVVILYLLFWIAIAATGVYLLILIIKALKKYIRSSEVREEKKIVRKSLAEALRENRVRCKMTQEFVAETIGVSRQAVSKWETGASDPSTSNLLALANLYGISAEDLLKSVCHDAGQPESKGTEDAQP</sequence>
<keyword evidence="2" id="KW-0812">Transmembrane</keyword>
<feature type="domain" description="HTH cro/C1-type" evidence="3">
    <location>
        <begin position="60"/>
        <end position="114"/>
    </location>
</feature>
<evidence type="ECO:0000313" key="4">
    <source>
        <dbReference type="EMBL" id="HJB91639.1"/>
    </source>
</evidence>
<reference evidence="4" key="2">
    <citation type="submission" date="2021-04" db="EMBL/GenBank/DDBJ databases">
        <authorList>
            <person name="Gilroy R."/>
        </authorList>
    </citation>
    <scope>NUCLEOTIDE SEQUENCE</scope>
    <source>
        <strain evidence="4">USAMLcec3-2134</strain>
    </source>
</reference>
<name>A0A9D2SDC2_9FIRM</name>
<dbReference type="GO" id="GO:0003677">
    <property type="term" value="F:DNA binding"/>
    <property type="evidence" value="ECO:0007669"/>
    <property type="project" value="UniProtKB-KW"/>
</dbReference>
<dbReference type="Proteomes" id="UP000886883">
    <property type="component" value="Unassembled WGS sequence"/>
</dbReference>
<proteinExistence type="predicted"/>
<dbReference type="InterPro" id="IPR001387">
    <property type="entry name" value="Cro/C1-type_HTH"/>
</dbReference>
<evidence type="ECO:0000313" key="5">
    <source>
        <dbReference type="Proteomes" id="UP000886883"/>
    </source>
</evidence>
<evidence type="ECO:0000256" key="1">
    <source>
        <dbReference type="ARBA" id="ARBA00023125"/>
    </source>
</evidence>
<feature type="transmembrane region" description="Helical" evidence="2">
    <location>
        <begin position="6"/>
        <end position="33"/>
    </location>
</feature>
<dbReference type="SMART" id="SM00530">
    <property type="entry name" value="HTH_XRE"/>
    <property type="match status" value="1"/>
</dbReference>
<dbReference type="PANTHER" id="PTHR46558:SF4">
    <property type="entry name" value="DNA-BIDING PHAGE PROTEIN"/>
    <property type="match status" value="1"/>
</dbReference>
<keyword evidence="1" id="KW-0238">DNA-binding</keyword>
<dbReference type="SUPFAM" id="SSF47413">
    <property type="entry name" value="lambda repressor-like DNA-binding domains"/>
    <property type="match status" value="1"/>
</dbReference>
<evidence type="ECO:0000259" key="3">
    <source>
        <dbReference type="PROSITE" id="PS50943"/>
    </source>
</evidence>
<reference evidence="4" key="1">
    <citation type="journal article" date="2021" name="PeerJ">
        <title>Extensive microbial diversity within the chicken gut microbiome revealed by metagenomics and culture.</title>
        <authorList>
            <person name="Gilroy R."/>
            <person name="Ravi A."/>
            <person name="Getino M."/>
            <person name="Pursley I."/>
            <person name="Horton D.L."/>
            <person name="Alikhan N.F."/>
            <person name="Baker D."/>
            <person name="Gharbi K."/>
            <person name="Hall N."/>
            <person name="Watson M."/>
            <person name="Adriaenssens E.M."/>
            <person name="Foster-Nyarko E."/>
            <person name="Jarju S."/>
            <person name="Secka A."/>
            <person name="Antonio M."/>
            <person name="Oren A."/>
            <person name="Chaudhuri R.R."/>
            <person name="La Ragione R."/>
            <person name="Hildebrand F."/>
            <person name="Pallen M.J."/>
        </authorList>
    </citation>
    <scope>NUCLEOTIDE SEQUENCE</scope>
    <source>
        <strain evidence="4">USAMLcec3-2134</strain>
    </source>
</reference>
<dbReference type="Gene3D" id="1.10.260.40">
    <property type="entry name" value="lambda repressor-like DNA-binding domains"/>
    <property type="match status" value="1"/>
</dbReference>
<gene>
    <name evidence="4" type="ORF">H9763_09295</name>
</gene>
<keyword evidence="2" id="KW-1133">Transmembrane helix</keyword>
<evidence type="ECO:0000256" key="2">
    <source>
        <dbReference type="SAM" id="Phobius"/>
    </source>
</evidence>
<dbReference type="PROSITE" id="PS50943">
    <property type="entry name" value="HTH_CROC1"/>
    <property type="match status" value="1"/>
</dbReference>
<dbReference type="AlphaFoldDB" id="A0A9D2SDC2"/>
<keyword evidence="2" id="KW-0472">Membrane</keyword>
<comment type="caution">
    <text evidence="4">The sequence shown here is derived from an EMBL/GenBank/DDBJ whole genome shotgun (WGS) entry which is preliminary data.</text>
</comment>
<dbReference type="Pfam" id="PF01381">
    <property type="entry name" value="HTH_3"/>
    <property type="match status" value="1"/>
</dbReference>
<accession>A0A9D2SDC2</accession>
<dbReference type="EMBL" id="DWXE01000038">
    <property type="protein sequence ID" value="HJB91639.1"/>
    <property type="molecule type" value="Genomic_DNA"/>
</dbReference>